<evidence type="ECO:0000313" key="3">
    <source>
        <dbReference type="Proteomes" id="UP000726737"/>
    </source>
</evidence>
<feature type="compositionally biased region" description="Basic residues" evidence="1">
    <location>
        <begin position="1048"/>
        <end position="1061"/>
    </location>
</feature>
<feature type="region of interest" description="Disordered" evidence="1">
    <location>
        <begin position="446"/>
        <end position="506"/>
    </location>
</feature>
<feature type="region of interest" description="Disordered" evidence="1">
    <location>
        <begin position="839"/>
        <end position="865"/>
    </location>
</feature>
<feature type="region of interest" description="Disordered" evidence="1">
    <location>
        <begin position="522"/>
        <end position="552"/>
    </location>
</feature>
<feature type="compositionally biased region" description="Basic and acidic residues" evidence="1">
    <location>
        <begin position="1010"/>
        <end position="1025"/>
    </location>
</feature>
<feature type="compositionally biased region" description="Low complexity" evidence="1">
    <location>
        <begin position="473"/>
        <end position="486"/>
    </location>
</feature>
<feature type="compositionally biased region" description="Polar residues" evidence="1">
    <location>
        <begin position="1027"/>
        <end position="1043"/>
    </location>
</feature>
<evidence type="ECO:0000256" key="1">
    <source>
        <dbReference type="SAM" id="MobiDB-lite"/>
    </source>
</evidence>
<evidence type="ECO:0000313" key="2">
    <source>
        <dbReference type="EMBL" id="KAG0263256.1"/>
    </source>
</evidence>
<protein>
    <submittedName>
        <fullName evidence="2">Uncharacterized protein</fullName>
    </submittedName>
</protein>
<feature type="region of interest" description="Disordered" evidence="1">
    <location>
        <begin position="1010"/>
        <end position="1061"/>
    </location>
</feature>
<dbReference type="Proteomes" id="UP000726737">
    <property type="component" value="Unassembled WGS sequence"/>
</dbReference>
<feature type="region of interest" description="Disordered" evidence="1">
    <location>
        <begin position="374"/>
        <end position="423"/>
    </location>
</feature>
<dbReference type="AlphaFoldDB" id="A0A9P6Q981"/>
<dbReference type="EMBL" id="JAAAJA010000079">
    <property type="protein sequence ID" value="KAG0263256.1"/>
    <property type="molecule type" value="Genomic_DNA"/>
</dbReference>
<feature type="compositionally biased region" description="Polar residues" evidence="1">
    <location>
        <begin position="397"/>
        <end position="423"/>
    </location>
</feature>
<reference evidence="2" key="1">
    <citation type="journal article" date="2020" name="Fungal Divers.">
        <title>Resolving the Mortierellaceae phylogeny through synthesis of multi-gene phylogenetics and phylogenomics.</title>
        <authorList>
            <person name="Vandepol N."/>
            <person name="Liber J."/>
            <person name="Desiro A."/>
            <person name="Na H."/>
            <person name="Kennedy M."/>
            <person name="Barry K."/>
            <person name="Grigoriev I.V."/>
            <person name="Miller A.N."/>
            <person name="O'Donnell K."/>
            <person name="Stajich J.E."/>
            <person name="Bonito G."/>
        </authorList>
    </citation>
    <scope>NUCLEOTIDE SEQUENCE</scope>
    <source>
        <strain evidence="2">KOD948</strain>
    </source>
</reference>
<feature type="compositionally biased region" description="Low complexity" evidence="1">
    <location>
        <begin position="23"/>
        <end position="40"/>
    </location>
</feature>
<feature type="region of interest" description="Disordered" evidence="1">
    <location>
        <begin position="12"/>
        <end position="49"/>
    </location>
</feature>
<proteinExistence type="predicted"/>
<feature type="region of interest" description="Disordered" evidence="1">
    <location>
        <begin position="573"/>
        <end position="593"/>
    </location>
</feature>
<sequence>MPVIAIMKAQSNVEKRSLTGQNLQQPQQPSSSISSLSEQEQLPREQARMPKQIKTQLSPIFVLPPQPTNARPRLTISSTAAATAVHANTSESSSPASSISSSSASLASQEPVSFSFFSPLFYDQKLRIYYLLLELYRWLGRSIEQHPVVLLLLQYSFATIHGLTVYILSVILSVAQLIMITATLESLDWIQAYKPLMCEWNHRFPGFVFPALDIDSESEDDCTESLILDSRGCKGTRYWKAQATLKKGDDIVDDEFYSEGRMTLKYSMNSTLRRRLIKYQQWMPSFWTTDEGRIQDEQTQEDGEDSISEDAQDHYSSRLSRAFVRTLSGGIKPAKSKRVTFNEQVLIFGRRRSSTASQVSSTMISSMTPLATESAGYTATCQDPRSSENRPAKDAHISSNSIIKDSRASPVTNSKSTAPLKSSIEQDALAAMTHQEEEYQRSIEDVNGSGTLSPLLKPVPQKTPSLPNSTHFPPTTAVSTVSSASPGTISADPEASTLAKDTHELRRSASVPMKIGSFLHRHHRNNGAPQQNTVRHSATFSESGTVSQNPRALPAHLTSQTETNSSMLTPEAITPTQESKSDNTASPRSSLSLGTRAKRSLSLVLPGLNSNIGNVDDDNTNANIAIVDGNNDNAALDHQGPIDKKNFMYRIVHPRRYKRRLGQQVTEQGQQRLLALAQLQRKHIFCEDDAASPPAISVSESPAIANNTSPVLCGDAYYYATSAEYVEGIGAPNSVISTSVGISFPQELQRNISPKNWLKQQQQRPVSFEYGRRSEPVCNLGLSYGFENDTSSDRMMNDATEKSRLSPRQRFLFKRESNRIDSNASKERTLSSNRLQQLFSHSRQKEPQSPSSLLYSSGDPPSSEVTALTPLELNKCCTALPVHATSSSAGTGVQRLLPYTRSNSQAFTSFKAVGTPAKPPAQLSISSDVICPVAGSTRLAGQGSEMEHTTFAAFGFPSPTQSPDNSAPASPRHSMSSMPTDAPSRIQAMSEHHSSAVHQQLFSQLHECHYQDQQHQKLESQHDDSLASGSNGEDTLSMTSSSDGAVKPSRRSRLMRKLKRK</sequence>
<keyword evidence="3" id="KW-1185">Reference proteome</keyword>
<accession>A0A9P6Q981</accession>
<feature type="compositionally biased region" description="Basic and acidic residues" evidence="1">
    <location>
        <begin position="385"/>
        <end position="396"/>
    </location>
</feature>
<feature type="compositionally biased region" description="Polar residues" evidence="1">
    <location>
        <begin position="374"/>
        <end position="384"/>
    </location>
</feature>
<feature type="compositionally biased region" description="Polar residues" evidence="1">
    <location>
        <begin position="462"/>
        <end position="472"/>
    </location>
</feature>
<name>A0A9P6Q981_9FUNG</name>
<organism evidence="2 3">
    <name type="scientific">Mortierella polycephala</name>
    <dbReference type="NCBI Taxonomy" id="41804"/>
    <lineage>
        <taxon>Eukaryota</taxon>
        <taxon>Fungi</taxon>
        <taxon>Fungi incertae sedis</taxon>
        <taxon>Mucoromycota</taxon>
        <taxon>Mortierellomycotina</taxon>
        <taxon>Mortierellomycetes</taxon>
        <taxon>Mortierellales</taxon>
        <taxon>Mortierellaceae</taxon>
        <taxon>Mortierella</taxon>
    </lineage>
</organism>
<feature type="compositionally biased region" description="Polar residues" evidence="1">
    <location>
        <begin position="527"/>
        <end position="550"/>
    </location>
</feature>
<dbReference type="OrthoDB" id="2447480at2759"/>
<gene>
    <name evidence="2" type="ORF">BG011_009091</name>
</gene>
<feature type="region of interest" description="Disordered" evidence="1">
    <location>
        <begin position="953"/>
        <end position="998"/>
    </location>
</feature>
<comment type="caution">
    <text evidence="2">The sequence shown here is derived from an EMBL/GenBank/DDBJ whole genome shotgun (WGS) entry which is preliminary data.</text>
</comment>
<feature type="compositionally biased region" description="Polar residues" evidence="1">
    <location>
        <begin position="958"/>
        <end position="979"/>
    </location>
</feature>